<dbReference type="Pfam" id="PF00106">
    <property type="entry name" value="adh_short"/>
    <property type="match status" value="1"/>
</dbReference>
<dbReference type="InterPro" id="IPR036291">
    <property type="entry name" value="NAD(P)-bd_dom_sf"/>
</dbReference>
<dbReference type="GO" id="GO:0006666">
    <property type="term" value="P:3-keto-sphinganine metabolic process"/>
    <property type="evidence" value="ECO:0007669"/>
    <property type="project" value="TreeGrafter"/>
</dbReference>
<dbReference type="InterPro" id="IPR002347">
    <property type="entry name" value="SDR_fam"/>
</dbReference>
<dbReference type="GO" id="GO:0005789">
    <property type="term" value="C:endoplasmic reticulum membrane"/>
    <property type="evidence" value="ECO:0007669"/>
    <property type="project" value="TreeGrafter"/>
</dbReference>
<dbReference type="SUPFAM" id="SSF51735">
    <property type="entry name" value="NAD(P)-binding Rossmann-fold domains"/>
    <property type="match status" value="1"/>
</dbReference>
<gene>
    <name evidence="2" type="ORF">BS47DRAFT_1376318</name>
</gene>
<evidence type="ECO:0000313" key="3">
    <source>
        <dbReference type="Proteomes" id="UP000886523"/>
    </source>
</evidence>
<accession>A0A9P6B089</accession>
<dbReference type="OrthoDB" id="10267115at2759"/>
<dbReference type="PANTHER" id="PTHR43550:SF3">
    <property type="entry name" value="3-KETODIHYDROSPHINGOSINE REDUCTASE"/>
    <property type="match status" value="1"/>
</dbReference>
<dbReference type="PANTHER" id="PTHR43550">
    <property type="entry name" value="3-KETODIHYDROSPHINGOSINE REDUCTASE"/>
    <property type="match status" value="1"/>
</dbReference>
<dbReference type="AlphaFoldDB" id="A0A9P6B089"/>
<dbReference type="EMBL" id="MU128952">
    <property type="protein sequence ID" value="KAF9515283.1"/>
    <property type="molecule type" value="Genomic_DNA"/>
</dbReference>
<reference evidence="2" key="1">
    <citation type="journal article" date="2020" name="Nat. Commun.">
        <title>Large-scale genome sequencing of mycorrhizal fungi provides insights into the early evolution of symbiotic traits.</title>
        <authorList>
            <person name="Miyauchi S."/>
            <person name="Kiss E."/>
            <person name="Kuo A."/>
            <person name="Drula E."/>
            <person name="Kohler A."/>
            <person name="Sanchez-Garcia M."/>
            <person name="Morin E."/>
            <person name="Andreopoulos B."/>
            <person name="Barry K.W."/>
            <person name="Bonito G."/>
            <person name="Buee M."/>
            <person name="Carver A."/>
            <person name="Chen C."/>
            <person name="Cichocki N."/>
            <person name="Clum A."/>
            <person name="Culley D."/>
            <person name="Crous P.W."/>
            <person name="Fauchery L."/>
            <person name="Girlanda M."/>
            <person name="Hayes R.D."/>
            <person name="Keri Z."/>
            <person name="LaButti K."/>
            <person name="Lipzen A."/>
            <person name="Lombard V."/>
            <person name="Magnuson J."/>
            <person name="Maillard F."/>
            <person name="Murat C."/>
            <person name="Nolan M."/>
            <person name="Ohm R.A."/>
            <person name="Pangilinan J."/>
            <person name="Pereira M.F."/>
            <person name="Perotto S."/>
            <person name="Peter M."/>
            <person name="Pfister S."/>
            <person name="Riley R."/>
            <person name="Sitrit Y."/>
            <person name="Stielow J.B."/>
            <person name="Szollosi G."/>
            <person name="Zifcakova L."/>
            <person name="Stursova M."/>
            <person name="Spatafora J.W."/>
            <person name="Tedersoo L."/>
            <person name="Vaario L.M."/>
            <person name="Yamada A."/>
            <person name="Yan M."/>
            <person name="Wang P."/>
            <person name="Xu J."/>
            <person name="Bruns T."/>
            <person name="Baldrian P."/>
            <person name="Vilgalys R."/>
            <person name="Dunand C."/>
            <person name="Henrissat B."/>
            <person name="Grigoriev I.V."/>
            <person name="Hibbett D."/>
            <person name="Nagy L.G."/>
            <person name="Martin F.M."/>
        </authorList>
    </citation>
    <scope>NUCLEOTIDE SEQUENCE</scope>
    <source>
        <strain evidence="2">UP504</strain>
    </source>
</reference>
<proteinExistence type="predicted"/>
<evidence type="ECO:0000313" key="2">
    <source>
        <dbReference type="EMBL" id="KAF9515283.1"/>
    </source>
</evidence>
<keyword evidence="3" id="KW-1185">Reference proteome</keyword>
<evidence type="ECO:0008006" key="4">
    <source>
        <dbReference type="Google" id="ProtNLM"/>
    </source>
</evidence>
<organism evidence="2 3">
    <name type="scientific">Hydnum rufescens UP504</name>
    <dbReference type="NCBI Taxonomy" id="1448309"/>
    <lineage>
        <taxon>Eukaryota</taxon>
        <taxon>Fungi</taxon>
        <taxon>Dikarya</taxon>
        <taxon>Basidiomycota</taxon>
        <taxon>Agaricomycotina</taxon>
        <taxon>Agaricomycetes</taxon>
        <taxon>Cantharellales</taxon>
        <taxon>Hydnaceae</taxon>
        <taxon>Hydnum</taxon>
    </lineage>
</organism>
<dbReference type="GO" id="GO:0047560">
    <property type="term" value="F:3-dehydrosphinganine reductase activity"/>
    <property type="evidence" value="ECO:0007669"/>
    <property type="project" value="TreeGrafter"/>
</dbReference>
<dbReference type="GO" id="GO:0030148">
    <property type="term" value="P:sphingolipid biosynthetic process"/>
    <property type="evidence" value="ECO:0007669"/>
    <property type="project" value="TreeGrafter"/>
</dbReference>
<dbReference type="Proteomes" id="UP000886523">
    <property type="component" value="Unassembled WGS sequence"/>
</dbReference>
<name>A0A9P6B089_9AGAM</name>
<feature type="region of interest" description="Disordered" evidence="1">
    <location>
        <begin position="189"/>
        <end position="211"/>
    </location>
</feature>
<evidence type="ECO:0000256" key="1">
    <source>
        <dbReference type="SAM" id="MobiDB-lite"/>
    </source>
</evidence>
<comment type="caution">
    <text evidence="2">The sequence shown here is derived from an EMBL/GenBank/DDBJ whole genome shotgun (WGS) entry which is preliminary data.</text>
</comment>
<dbReference type="Gene3D" id="3.40.50.720">
    <property type="entry name" value="NAD(P)-binding Rossmann-like Domain"/>
    <property type="match status" value="1"/>
</dbReference>
<protein>
    <recommendedName>
        <fullName evidence="4">NAD(P)-binding protein</fullName>
    </recommendedName>
</protein>
<dbReference type="PRINTS" id="PR00081">
    <property type="entry name" value="GDHRDH"/>
</dbReference>
<sequence length="272" mass="29565">MFSLWSKKWNPKGRHCYVTGGSTGLGLALSVLLVKAGAHVSIVARNEEKLRNALEILEASRVDKNQIIKSYSFSLTAAESSAAALEAAYALFLCAGASKPKFFVEMTEEEMSQGMDNGYWVQAWTALAATKKMVNENAKGKIVFVSSTLGYMSFHALRGLADTLASELQLYGIDVHIFFATTMRTPGLEEEKKSKPAITSKIEGDDSPVSPESAAERILSGIQKGHVHIGGDFLTDVFRASTRGSAPYHNPSGGRCTWYNRLDRGPYLAMVG</sequence>